<evidence type="ECO:0000313" key="1">
    <source>
        <dbReference type="EMBL" id="CAB4141223.1"/>
    </source>
</evidence>
<name>A0A6J5M752_9CAUD</name>
<gene>
    <name evidence="1" type="ORF">UFOVP410_62</name>
</gene>
<organism evidence="1">
    <name type="scientific">uncultured Caudovirales phage</name>
    <dbReference type="NCBI Taxonomy" id="2100421"/>
    <lineage>
        <taxon>Viruses</taxon>
        <taxon>Duplodnaviria</taxon>
        <taxon>Heunggongvirae</taxon>
        <taxon>Uroviricota</taxon>
        <taxon>Caudoviricetes</taxon>
        <taxon>Peduoviridae</taxon>
        <taxon>Maltschvirus</taxon>
        <taxon>Maltschvirus maltsch</taxon>
    </lineage>
</organism>
<dbReference type="EMBL" id="LR796388">
    <property type="protein sequence ID" value="CAB4141223.1"/>
    <property type="molecule type" value="Genomic_DNA"/>
</dbReference>
<reference evidence="1" key="1">
    <citation type="submission" date="2020-04" db="EMBL/GenBank/DDBJ databases">
        <authorList>
            <person name="Chiriac C."/>
            <person name="Salcher M."/>
            <person name="Ghai R."/>
            <person name="Kavagutti S V."/>
        </authorList>
    </citation>
    <scope>NUCLEOTIDE SEQUENCE</scope>
</reference>
<accession>A0A6J5M752</accession>
<sequence>MKELREILSESASTTTSIKVGDKIRTRLGGQTPGIVTKIEGDKVYFDHVTATYQTDFSGAKGKPKQYVAHITNVVKESDYRTKDIREEKFNKTHIELLKTAYSDLERVDPTSKAYKRLIDLLNSLPQDKLKQLADANIKFVSVLAKNRIKKSVNETKTEDRCWPGYKPTPGVKAYEKGSCMKEQEDIEEEAEHDGKKVTLNKPFRTPGQDKKFAVYVRNDKGNVIKLGFGDPNMEIKRDDPERRKNYRARHNCADPGPKWKANYWSCKMWADKPVSKIVEAAPPDAEIEKWIIANKERFKKEYGAEKGLEVLYAKAWDMYNKK</sequence>
<proteinExistence type="predicted"/>
<protein>
    <submittedName>
        <fullName evidence="1">Uncharacterized protein</fullName>
    </submittedName>
</protein>